<feature type="compositionally biased region" description="Polar residues" evidence="1">
    <location>
        <begin position="92"/>
        <end position="103"/>
    </location>
</feature>
<feature type="domain" description="GAG-pre-integrase" evidence="2">
    <location>
        <begin position="341"/>
        <end position="405"/>
    </location>
</feature>
<proteinExistence type="predicted"/>
<accession>A0AAD4ZRT5</accession>
<feature type="compositionally biased region" description="Acidic residues" evidence="1">
    <location>
        <begin position="133"/>
        <end position="170"/>
    </location>
</feature>
<dbReference type="AlphaFoldDB" id="A0AAD4ZRT5"/>
<dbReference type="InterPro" id="IPR025724">
    <property type="entry name" value="GAG-pre-integrase_dom"/>
</dbReference>
<feature type="region of interest" description="Disordered" evidence="1">
    <location>
        <begin position="90"/>
        <end position="181"/>
    </location>
</feature>
<dbReference type="Pfam" id="PF13976">
    <property type="entry name" value="gag_pre-integrs"/>
    <property type="match status" value="1"/>
</dbReference>
<gene>
    <name evidence="3" type="ORF">L3X38_005902</name>
</gene>
<reference evidence="3 4" key="1">
    <citation type="journal article" date="2022" name="G3 (Bethesda)">
        <title>Whole-genome sequence and methylome profiling of the almond [Prunus dulcis (Mill.) D.A. Webb] cultivar 'Nonpareil'.</title>
        <authorList>
            <person name="D'Amico-Willman K.M."/>
            <person name="Ouma W.Z."/>
            <person name="Meulia T."/>
            <person name="Sideli G.M."/>
            <person name="Gradziel T.M."/>
            <person name="Fresnedo-Ramirez J."/>
        </authorList>
    </citation>
    <scope>NUCLEOTIDE SEQUENCE [LARGE SCALE GENOMIC DNA]</scope>
    <source>
        <strain evidence="3">Clone GOH B32 T37-40</strain>
    </source>
</reference>
<sequence length="441" mass="50214">MLALSGCGFWEREEEDGRTKHEIEGFQRGCLPSMSSLCSVESTSFYRRWITQFYQATLSHFPSLSSIPSYLVKLSQPEHAGMKLFGVPRPSRSWTSPCDSVPTNVDLDLKPDPELGSYFDDLTSAPESRSYFDDPDLDPNYDDDEPDSDDDLDPNPNYDDDDPDSDDDPNPEFVYNLDPDPDLDLDFGPYLCSDIDPRIPIKPVLSSAAQITTSRLMTPTHKRDCAYYGDPRHTRKTCFKLHGYPEWWATLKDRTQRNRTSNGTSYGFHTSDKIDFRNWIIDSSAIDHVTFDPDDFLNTTQPRRTCIANANGVTYSVTGADTDTHTKEILGRGTKRERLYYVVDFSPGMANSVTHSFDSKQKQIWLWHSRLGHPFFSYMKHPIQDLFSGFKDSDFTCDTCILAKSRSVPYQLSTNMYTTSFTLIHFDVWGPSPITAPSGVR</sequence>
<name>A0AAD4ZRT5_PRUDU</name>
<evidence type="ECO:0000256" key="1">
    <source>
        <dbReference type="SAM" id="MobiDB-lite"/>
    </source>
</evidence>
<evidence type="ECO:0000313" key="4">
    <source>
        <dbReference type="Proteomes" id="UP001054821"/>
    </source>
</evidence>
<protein>
    <recommendedName>
        <fullName evidence="2">GAG-pre-integrase domain-containing protein</fullName>
    </recommendedName>
</protein>
<dbReference type="Proteomes" id="UP001054821">
    <property type="component" value="Chromosome 1"/>
</dbReference>
<evidence type="ECO:0000259" key="2">
    <source>
        <dbReference type="Pfam" id="PF13976"/>
    </source>
</evidence>
<keyword evidence="4" id="KW-1185">Reference proteome</keyword>
<dbReference type="EMBL" id="JAJFAZ020000001">
    <property type="protein sequence ID" value="KAI5353010.1"/>
    <property type="molecule type" value="Genomic_DNA"/>
</dbReference>
<organism evidence="3 4">
    <name type="scientific">Prunus dulcis</name>
    <name type="common">Almond</name>
    <name type="synonym">Amygdalus dulcis</name>
    <dbReference type="NCBI Taxonomy" id="3755"/>
    <lineage>
        <taxon>Eukaryota</taxon>
        <taxon>Viridiplantae</taxon>
        <taxon>Streptophyta</taxon>
        <taxon>Embryophyta</taxon>
        <taxon>Tracheophyta</taxon>
        <taxon>Spermatophyta</taxon>
        <taxon>Magnoliopsida</taxon>
        <taxon>eudicotyledons</taxon>
        <taxon>Gunneridae</taxon>
        <taxon>Pentapetalae</taxon>
        <taxon>rosids</taxon>
        <taxon>fabids</taxon>
        <taxon>Rosales</taxon>
        <taxon>Rosaceae</taxon>
        <taxon>Amygdaloideae</taxon>
        <taxon>Amygdaleae</taxon>
        <taxon>Prunus</taxon>
    </lineage>
</organism>
<comment type="caution">
    <text evidence="3">The sequence shown here is derived from an EMBL/GenBank/DDBJ whole genome shotgun (WGS) entry which is preliminary data.</text>
</comment>
<evidence type="ECO:0000313" key="3">
    <source>
        <dbReference type="EMBL" id="KAI5353010.1"/>
    </source>
</evidence>